<feature type="region of interest" description="Disordered" evidence="1">
    <location>
        <begin position="38"/>
        <end position="78"/>
    </location>
</feature>
<proteinExistence type="predicted"/>
<dbReference type="EMBL" id="JACASF010000003">
    <property type="protein sequence ID" value="KAF6490009.1"/>
    <property type="molecule type" value="Genomic_DNA"/>
</dbReference>
<sequence>MFVVIVIIRPTSPHTCLCSLSSIVGSFSSLCREAASGHRTFPVPPPVPPGESSGTLLGSDGTPKEALAPSMRSNPPLSALEASHTSLEAHVPAAVSGLFVGSFGSRPFPSPDWMLQGGRNCVHPCLALVPGTSLCADSQ</sequence>
<organism evidence="2 3">
    <name type="scientific">Molossus molossus</name>
    <name type="common">Pallas' mastiff bat</name>
    <name type="synonym">Vespertilio molossus</name>
    <dbReference type="NCBI Taxonomy" id="27622"/>
    <lineage>
        <taxon>Eukaryota</taxon>
        <taxon>Metazoa</taxon>
        <taxon>Chordata</taxon>
        <taxon>Craniata</taxon>
        <taxon>Vertebrata</taxon>
        <taxon>Euteleostomi</taxon>
        <taxon>Mammalia</taxon>
        <taxon>Eutheria</taxon>
        <taxon>Laurasiatheria</taxon>
        <taxon>Chiroptera</taxon>
        <taxon>Yangochiroptera</taxon>
        <taxon>Molossidae</taxon>
        <taxon>Molossus</taxon>
    </lineage>
</organism>
<name>A0A7J8J0S7_MOLMO</name>
<reference evidence="2 3" key="1">
    <citation type="journal article" date="2020" name="Nature">
        <title>Six reference-quality genomes reveal evolution of bat adaptations.</title>
        <authorList>
            <person name="Jebb D."/>
            <person name="Huang Z."/>
            <person name="Pippel M."/>
            <person name="Hughes G.M."/>
            <person name="Lavrichenko K."/>
            <person name="Devanna P."/>
            <person name="Winkler S."/>
            <person name="Jermiin L.S."/>
            <person name="Skirmuntt E.C."/>
            <person name="Katzourakis A."/>
            <person name="Burkitt-Gray L."/>
            <person name="Ray D.A."/>
            <person name="Sullivan K.A.M."/>
            <person name="Roscito J.G."/>
            <person name="Kirilenko B.M."/>
            <person name="Davalos L.M."/>
            <person name="Corthals A.P."/>
            <person name="Power M.L."/>
            <person name="Jones G."/>
            <person name="Ransome R.D."/>
            <person name="Dechmann D.K.N."/>
            <person name="Locatelli A.G."/>
            <person name="Puechmaille S.J."/>
            <person name="Fedrigo O."/>
            <person name="Jarvis E.D."/>
            <person name="Hiller M."/>
            <person name="Vernes S.C."/>
            <person name="Myers E.W."/>
            <person name="Teeling E.C."/>
        </authorList>
    </citation>
    <scope>NUCLEOTIDE SEQUENCE [LARGE SCALE GENOMIC DNA]</scope>
    <source>
        <strain evidence="2">MMolMol1</strain>
        <tissue evidence="2">Muscle</tissue>
    </source>
</reference>
<comment type="caution">
    <text evidence="2">The sequence shown here is derived from an EMBL/GenBank/DDBJ whole genome shotgun (WGS) entry which is preliminary data.</text>
</comment>
<gene>
    <name evidence="2" type="ORF">HJG59_010383</name>
</gene>
<dbReference type="Proteomes" id="UP000550707">
    <property type="component" value="Unassembled WGS sequence"/>
</dbReference>
<dbReference type="InParanoid" id="A0A7J8J0S7"/>
<keyword evidence="3" id="KW-1185">Reference proteome</keyword>
<accession>A0A7J8J0S7</accession>
<evidence type="ECO:0000313" key="2">
    <source>
        <dbReference type="EMBL" id="KAF6490009.1"/>
    </source>
</evidence>
<evidence type="ECO:0000256" key="1">
    <source>
        <dbReference type="SAM" id="MobiDB-lite"/>
    </source>
</evidence>
<dbReference type="AlphaFoldDB" id="A0A7J8J0S7"/>
<protein>
    <submittedName>
        <fullName evidence="2">Uncharacterized protein</fullName>
    </submittedName>
</protein>
<evidence type="ECO:0000313" key="3">
    <source>
        <dbReference type="Proteomes" id="UP000550707"/>
    </source>
</evidence>